<accession>A0A4R9H6P0</accession>
<reference evidence="1" key="1">
    <citation type="journal article" date="2019" name="PLoS Negl. Trop. Dis.">
        <title>Revisiting the worldwide diversity of Leptospira species in the environment.</title>
        <authorList>
            <person name="Vincent A.T."/>
            <person name="Schiettekatte O."/>
            <person name="Bourhy P."/>
            <person name="Veyrier F.J."/>
            <person name="Picardeau M."/>
        </authorList>
    </citation>
    <scope>NUCLEOTIDE SEQUENCE [LARGE SCALE GENOMIC DNA]</scope>
    <source>
        <strain evidence="1">201800301</strain>
    </source>
</reference>
<protein>
    <submittedName>
        <fullName evidence="1">Uncharacterized protein</fullName>
    </submittedName>
</protein>
<dbReference type="EMBL" id="RQEY01000012">
    <property type="protein sequence ID" value="TGK41238.1"/>
    <property type="molecule type" value="Genomic_DNA"/>
</dbReference>
<evidence type="ECO:0000313" key="1">
    <source>
        <dbReference type="EMBL" id="TGK41238.1"/>
    </source>
</evidence>
<dbReference type="OrthoDB" id="9944237at2"/>
<organism evidence="1 2">
    <name type="scientific">Leptospira andrefontaineae</name>
    <dbReference type="NCBI Taxonomy" id="2484976"/>
    <lineage>
        <taxon>Bacteria</taxon>
        <taxon>Pseudomonadati</taxon>
        <taxon>Spirochaetota</taxon>
        <taxon>Spirochaetia</taxon>
        <taxon>Leptospirales</taxon>
        <taxon>Leptospiraceae</taxon>
        <taxon>Leptospira</taxon>
    </lineage>
</organism>
<dbReference type="RefSeq" id="WP_135773489.1">
    <property type="nucleotide sequence ID" value="NZ_RQEY01000012.1"/>
</dbReference>
<sequence length="93" mass="10937">MKNYLIFFFFAISCVRMTKSIGYVELSSQEQIPNLKTKKEFKYCGTYPTILGDAFEEFRKYTGKMEIENTEIMIDNRAFVPCVLIYYPETEGI</sequence>
<name>A0A4R9H6P0_9LEPT</name>
<dbReference type="AlphaFoldDB" id="A0A4R9H6P0"/>
<gene>
    <name evidence="1" type="ORF">EHO65_07350</name>
</gene>
<dbReference type="Proteomes" id="UP000298097">
    <property type="component" value="Unassembled WGS sequence"/>
</dbReference>
<evidence type="ECO:0000313" key="2">
    <source>
        <dbReference type="Proteomes" id="UP000298097"/>
    </source>
</evidence>
<keyword evidence="2" id="KW-1185">Reference proteome</keyword>
<comment type="caution">
    <text evidence="1">The sequence shown here is derived from an EMBL/GenBank/DDBJ whole genome shotgun (WGS) entry which is preliminary data.</text>
</comment>
<proteinExistence type="predicted"/>